<evidence type="ECO:0000313" key="2">
    <source>
        <dbReference type="Proteomes" id="UP000038010"/>
    </source>
</evidence>
<name>A0A0N1H4S0_9EURO</name>
<evidence type="ECO:0000313" key="1">
    <source>
        <dbReference type="EMBL" id="KPI40370.1"/>
    </source>
</evidence>
<keyword evidence="2" id="KW-1185">Reference proteome</keyword>
<accession>A0A0N1H4S0</accession>
<dbReference type="VEuPathDB" id="FungiDB:AB675_7829"/>
<reference evidence="1 2" key="1">
    <citation type="submission" date="2015-06" db="EMBL/GenBank/DDBJ databases">
        <title>Draft genome of the ant-associated black yeast Phialophora attae CBS 131958.</title>
        <authorList>
            <person name="Moreno L.F."/>
            <person name="Stielow B.J."/>
            <person name="de Hoog S."/>
            <person name="Vicente V.A."/>
            <person name="Weiss V.A."/>
            <person name="de Vries M."/>
            <person name="Cruz L.M."/>
            <person name="Souza E.M."/>
        </authorList>
    </citation>
    <scope>NUCLEOTIDE SEQUENCE [LARGE SCALE GENOMIC DNA]</scope>
    <source>
        <strain evidence="1 2">CBS 131958</strain>
    </source>
</reference>
<evidence type="ECO:0008006" key="3">
    <source>
        <dbReference type="Google" id="ProtNLM"/>
    </source>
</evidence>
<protein>
    <recommendedName>
        <fullName evidence="3">F-box domain-containing protein</fullName>
    </recommendedName>
</protein>
<dbReference type="EMBL" id="LFJN01000012">
    <property type="protein sequence ID" value="KPI40370.1"/>
    <property type="molecule type" value="Genomic_DNA"/>
</dbReference>
<dbReference type="Proteomes" id="UP000038010">
    <property type="component" value="Unassembled WGS sequence"/>
</dbReference>
<proteinExistence type="predicted"/>
<gene>
    <name evidence="1" type="ORF">AB675_7829</name>
</gene>
<dbReference type="RefSeq" id="XP_018000333.1">
    <property type="nucleotide sequence ID" value="XM_018148226.1"/>
</dbReference>
<comment type="caution">
    <text evidence="1">The sequence shown here is derived from an EMBL/GenBank/DDBJ whole genome shotgun (WGS) entry which is preliminary data.</text>
</comment>
<dbReference type="GeneID" id="28740106"/>
<dbReference type="SUPFAM" id="SSF52047">
    <property type="entry name" value="RNI-like"/>
    <property type="match status" value="1"/>
</dbReference>
<sequence>MDNSTAPSLCTLPTEVLHIITSPLKLSDICTLRLCCHACDIRFTPTFTKYLNHQTIELTTRSLNKFLALCSSRFSHHVKVITIEASLWRLDDLEKRLREKQRLPRSPPRSGNFFSRAVPLTEEEIASSQADLEAFKELDRDQAALLRKCHATTLLSRAFRCLGRQFIDIKIRAAVHLDRGEVHLAARGFSWDVEKRMGKRMNATFGAVIVALRASDVLVKRLEVFDFEKGGHVRLDQLYDSWVMTTFEKDRGAGFDNPIVPLALHGLKSLILAISPPPYSNDNGVYQPTAQSGLHKRQLTSLHVLLTACAHSLTHLDVRFRGRNTQHNPESITLFSNLPVLPELSELRLRNTAISTPSLLALLESSPNLTTIGLHRVALCPEFPSSRPPERHDVPPSNPEALVPTILPQFPHPHDSTNLRSWLPVFASLRNLPRLSLVDTSVLSIISHSPTSGEILASPDPDGSNDVKVDLSSWLLSHIFITWPHPATSRIAASDYRHQIYPEGCPDVKLTGDEIRALPRDTLDAAGDISWDEIGVDLHSENSGCTMGDWTPVRYRILKGNPRGSDALYEWRRAVHKEYALF</sequence>
<organism evidence="1 2">
    <name type="scientific">Cyphellophora attinorum</name>
    <dbReference type="NCBI Taxonomy" id="1664694"/>
    <lineage>
        <taxon>Eukaryota</taxon>
        <taxon>Fungi</taxon>
        <taxon>Dikarya</taxon>
        <taxon>Ascomycota</taxon>
        <taxon>Pezizomycotina</taxon>
        <taxon>Eurotiomycetes</taxon>
        <taxon>Chaetothyriomycetidae</taxon>
        <taxon>Chaetothyriales</taxon>
        <taxon>Cyphellophoraceae</taxon>
        <taxon>Cyphellophora</taxon>
    </lineage>
</organism>
<dbReference type="AlphaFoldDB" id="A0A0N1H4S0"/>